<dbReference type="Pfam" id="PF02082">
    <property type="entry name" value="Rrf2"/>
    <property type="match status" value="1"/>
</dbReference>
<dbReference type="GO" id="GO:0003700">
    <property type="term" value="F:DNA-binding transcription factor activity"/>
    <property type="evidence" value="ECO:0007669"/>
    <property type="project" value="TreeGrafter"/>
</dbReference>
<dbReference type="PANTHER" id="PTHR33221">
    <property type="entry name" value="WINGED HELIX-TURN-HELIX TRANSCRIPTIONAL REGULATOR, RRF2 FAMILY"/>
    <property type="match status" value="1"/>
</dbReference>
<dbReference type="PANTHER" id="PTHR33221:SF5">
    <property type="entry name" value="HTH-TYPE TRANSCRIPTIONAL REGULATOR ISCR"/>
    <property type="match status" value="1"/>
</dbReference>
<gene>
    <name evidence="2" type="ORF">EQU50_00030</name>
</gene>
<dbReference type="PROSITE" id="PS51197">
    <property type="entry name" value="HTH_RRF2_2"/>
    <property type="match status" value="1"/>
</dbReference>
<keyword evidence="1" id="KW-0238">DNA-binding</keyword>
<organism evidence="2 3">
    <name type="scientific">Candidatus Finniella inopinata</name>
    <dbReference type="NCBI Taxonomy" id="1696036"/>
    <lineage>
        <taxon>Bacteria</taxon>
        <taxon>Pseudomonadati</taxon>
        <taxon>Pseudomonadota</taxon>
        <taxon>Alphaproteobacteria</taxon>
        <taxon>Holosporales</taxon>
        <taxon>Candidatus Paracaedibacteraceae</taxon>
        <taxon>Candidatus Finniella</taxon>
    </lineage>
</organism>
<comment type="caution">
    <text evidence="2">The sequence shown here is derived from an EMBL/GenBank/DDBJ whole genome shotgun (WGS) entry which is preliminary data.</text>
</comment>
<keyword evidence="3" id="KW-1185">Reference proteome</keyword>
<dbReference type="NCBIfam" id="TIGR00738">
    <property type="entry name" value="rrf2_super"/>
    <property type="match status" value="1"/>
</dbReference>
<evidence type="ECO:0000313" key="3">
    <source>
        <dbReference type="Proteomes" id="UP000293550"/>
    </source>
</evidence>
<name>A0A4Q7DJH2_9PROT</name>
<dbReference type="PROSITE" id="PS01332">
    <property type="entry name" value="HTH_RRF2_1"/>
    <property type="match status" value="1"/>
</dbReference>
<dbReference type="GO" id="GO:0003677">
    <property type="term" value="F:DNA binding"/>
    <property type="evidence" value="ECO:0007669"/>
    <property type="project" value="UniProtKB-KW"/>
</dbReference>
<dbReference type="RefSeq" id="WP_130153126.1">
    <property type="nucleotide sequence ID" value="NZ_SCFB01000001.1"/>
</dbReference>
<dbReference type="SUPFAM" id="SSF46785">
    <property type="entry name" value="Winged helix' DNA-binding domain"/>
    <property type="match status" value="1"/>
</dbReference>
<dbReference type="Proteomes" id="UP000293550">
    <property type="component" value="Unassembled WGS sequence"/>
</dbReference>
<evidence type="ECO:0000313" key="2">
    <source>
        <dbReference type="EMBL" id="RZI47013.1"/>
    </source>
</evidence>
<dbReference type="InterPro" id="IPR036390">
    <property type="entry name" value="WH_DNA-bd_sf"/>
</dbReference>
<dbReference type="InterPro" id="IPR030489">
    <property type="entry name" value="TR_Rrf2-type_CS"/>
</dbReference>
<dbReference type="GO" id="GO:0005829">
    <property type="term" value="C:cytosol"/>
    <property type="evidence" value="ECO:0007669"/>
    <property type="project" value="TreeGrafter"/>
</dbReference>
<reference evidence="2 3" key="1">
    <citation type="submission" date="2018-10" db="EMBL/GenBank/DDBJ databases">
        <title>An updated phylogeny of the Alphaproteobacteria reveals that the parasitic Rickettsiales and Holosporales have independent origins.</title>
        <authorList>
            <person name="Munoz-Gomez S.A."/>
            <person name="Hess S."/>
            <person name="Burger G."/>
            <person name="Lang B.F."/>
            <person name="Susko E."/>
            <person name="Slamovits C.H."/>
            <person name="Roger A.J."/>
        </authorList>
    </citation>
    <scope>NUCLEOTIDE SEQUENCE [LARGE SCALE GENOMIC DNA]</scope>
    <source>
        <strain evidence="2">HOLO01</strain>
    </source>
</reference>
<dbReference type="Gene3D" id="1.10.10.10">
    <property type="entry name" value="Winged helix-like DNA-binding domain superfamily/Winged helix DNA-binding domain"/>
    <property type="match status" value="1"/>
</dbReference>
<dbReference type="EMBL" id="SCFB01000001">
    <property type="protein sequence ID" value="RZI47013.1"/>
    <property type="molecule type" value="Genomic_DNA"/>
</dbReference>
<dbReference type="AlphaFoldDB" id="A0A4Q7DJH2"/>
<dbReference type="InterPro" id="IPR036388">
    <property type="entry name" value="WH-like_DNA-bd_sf"/>
</dbReference>
<proteinExistence type="predicted"/>
<accession>A0A4Q7DJH2</accession>
<dbReference type="InterPro" id="IPR000944">
    <property type="entry name" value="Tscrpt_reg_Rrf2"/>
</dbReference>
<protein>
    <submittedName>
        <fullName evidence="2">Rrf2 family transcriptional regulator</fullName>
    </submittedName>
</protein>
<sequence length="168" mass="18417">MRLSTKARYSVMAMAELARMQMTTQGPVSLATLSERQHLPLAYLEQIFLKLRKKGLVKSIRGNGGGYTLAKAAANIPVFEVIKAVDTPLKATRCPLNSEQGCQPHGVRCLTHNLWDGLGVVVQTFLNKVSLEDVFLGNPILREAQMGFVKSVPVSLTDDTTLMMSPCQ</sequence>
<evidence type="ECO:0000256" key="1">
    <source>
        <dbReference type="ARBA" id="ARBA00023125"/>
    </source>
</evidence>
<dbReference type="OrthoDB" id="9808360at2"/>